<evidence type="ECO:0000256" key="2">
    <source>
        <dbReference type="SAM" id="Phobius"/>
    </source>
</evidence>
<dbReference type="AlphaFoldDB" id="A0A0G4FUN4"/>
<organism evidence="3 4">
    <name type="scientific">Vitrella brassicaformis (strain CCMP3155)</name>
    <dbReference type="NCBI Taxonomy" id="1169540"/>
    <lineage>
        <taxon>Eukaryota</taxon>
        <taxon>Sar</taxon>
        <taxon>Alveolata</taxon>
        <taxon>Colpodellida</taxon>
        <taxon>Vitrellaceae</taxon>
        <taxon>Vitrella</taxon>
    </lineage>
</organism>
<keyword evidence="4" id="KW-1185">Reference proteome</keyword>
<name>A0A0G4FUN4_VITBC</name>
<feature type="region of interest" description="Disordered" evidence="1">
    <location>
        <begin position="152"/>
        <end position="191"/>
    </location>
</feature>
<accession>A0A0G4FUN4</accession>
<evidence type="ECO:0000256" key="1">
    <source>
        <dbReference type="SAM" id="MobiDB-lite"/>
    </source>
</evidence>
<sequence>MMMGRSGLAAIVLVGLAAVIQPLLAHGRHLSIFVWFLLLLRYGHWVADLWLQRRRRKLKLLGKRERLGEGKRWWPLSRSTSSENVMLDPSHWHTYSDSNLLKPSIRHSHSHVEHHRERADSEKRSGAWLGRGEGVAVLEDGDTQRPHCVLRTGARDDGLLPHGQSRPLGGPPRDMDCGPLRHGSRQQKWSD</sequence>
<evidence type="ECO:0000313" key="4">
    <source>
        <dbReference type="Proteomes" id="UP000041254"/>
    </source>
</evidence>
<gene>
    <name evidence="3" type="ORF">Vbra_21689</name>
</gene>
<proteinExistence type="predicted"/>
<keyword evidence="2" id="KW-0472">Membrane</keyword>
<protein>
    <submittedName>
        <fullName evidence="3">Uncharacterized protein</fullName>
    </submittedName>
</protein>
<feature type="transmembrane region" description="Helical" evidence="2">
    <location>
        <begin position="32"/>
        <end position="51"/>
    </location>
</feature>
<dbReference type="Proteomes" id="UP000041254">
    <property type="component" value="Unassembled WGS sequence"/>
</dbReference>
<evidence type="ECO:0000313" key="3">
    <source>
        <dbReference type="EMBL" id="CEM18439.1"/>
    </source>
</evidence>
<dbReference type="EMBL" id="CDMY01000500">
    <property type="protein sequence ID" value="CEM18439.1"/>
    <property type="molecule type" value="Genomic_DNA"/>
</dbReference>
<reference evidence="3 4" key="1">
    <citation type="submission" date="2014-11" db="EMBL/GenBank/DDBJ databases">
        <authorList>
            <person name="Zhu J."/>
            <person name="Qi W."/>
            <person name="Song R."/>
        </authorList>
    </citation>
    <scope>NUCLEOTIDE SEQUENCE [LARGE SCALE GENOMIC DNA]</scope>
</reference>
<dbReference type="InParanoid" id="A0A0G4FUN4"/>
<dbReference type="VEuPathDB" id="CryptoDB:Vbra_21689"/>
<keyword evidence="2" id="KW-1133">Transmembrane helix</keyword>
<keyword evidence="2" id="KW-0812">Transmembrane</keyword>
<feature type="region of interest" description="Disordered" evidence="1">
    <location>
        <begin position="106"/>
        <end position="126"/>
    </location>
</feature>
<feature type="compositionally biased region" description="Basic and acidic residues" evidence="1">
    <location>
        <begin position="110"/>
        <end position="125"/>
    </location>
</feature>